<keyword evidence="5 7" id="KW-0472">Membrane</keyword>
<dbReference type="Pfam" id="PF00213">
    <property type="entry name" value="OSCP"/>
    <property type="match status" value="1"/>
</dbReference>
<comment type="caution">
    <text evidence="8">The sequence shown here is derived from an EMBL/GenBank/DDBJ whole genome shotgun (WGS) entry which is preliminary data.</text>
</comment>
<dbReference type="GO" id="GO:0045259">
    <property type="term" value="C:proton-transporting ATP synthase complex"/>
    <property type="evidence" value="ECO:0007669"/>
    <property type="project" value="UniProtKB-KW"/>
</dbReference>
<dbReference type="OrthoDB" id="9786633at2"/>
<dbReference type="PATRIC" id="fig|1234409.3.peg.380"/>
<name>K8ZC84_9ENTE</name>
<dbReference type="PANTHER" id="PTHR11910">
    <property type="entry name" value="ATP SYNTHASE DELTA CHAIN"/>
    <property type="match status" value="1"/>
</dbReference>
<keyword evidence="4 7" id="KW-0406">Ion transport</keyword>
<keyword evidence="6 7" id="KW-0066">ATP synthesis</keyword>
<keyword evidence="7" id="KW-0139">CF(1)</keyword>
<dbReference type="RefSeq" id="WP_009488872.1">
    <property type="nucleotide sequence ID" value="NZ_AMYT01000011.1"/>
</dbReference>
<keyword evidence="9" id="KW-1185">Reference proteome</keyword>
<dbReference type="SUPFAM" id="SSF47928">
    <property type="entry name" value="N-terminal domain of the delta subunit of the F1F0-ATP synthase"/>
    <property type="match status" value="1"/>
</dbReference>
<evidence type="ECO:0000313" key="8">
    <source>
        <dbReference type="EMBL" id="EKU27632.1"/>
    </source>
</evidence>
<dbReference type="HAMAP" id="MF_01416">
    <property type="entry name" value="ATP_synth_delta_bact"/>
    <property type="match status" value="1"/>
</dbReference>
<evidence type="ECO:0000256" key="6">
    <source>
        <dbReference type="ARBA" id="ARBA00023310"/>
    </source>
</evidence>
<evidence type="ECO:0000313" key="9">
    <source>
        <dbReference type="Proteomes" id="UP000016057"/>
    </source>
</evidence>
<evidence type="ECO:0000256" key="7">
    <source>
        <dbReference type="HAMAP-Rule" id="MF_01416"/>
    </source>
</evidence>
<dbReference type="GO" id="GO:0016787">
    <property type="term" value="F:hydrolase activity"/>
    <property type="evidence" value="ECO:0007669"/>
    <property type="project" value="UniProtKB-KW"/>
</dbReference>
<proteinExistence type="inferred from homology"/>
<dbReference type="PRINTS" id="PR00125">
    <property type="entry name" value="ATPASEDELTA"/>
</dbReference>
<keyword evidence="8" id="KW-0378">Hydrolase</keyword>
<evidence type="ECO:0000256" key="5">
    <source>
        <dbReference type="ARBA" id="ARBA00023136"/>
    </source>
</evidence>
<dbReference type="EMBL" id="AMYT01000011">
    <property type="protein sequence ID" value="EKU27632.1"/>
    <property type="molecule type" value="Genomic_DNA"/>
</dbReference>
<sequence>MKLDKYEIGKRYGKALFDLAVEQGNAKEIYQQLQTIQEVYATTPKLQACLSSAQLSAEDKNQMMQPLVAQTGGIVTSFLEVVQSHQRWAEVPEMIADFANRLAEAQHIITGKVWSVLPLSKEQLEKIEKETAQILGYEHAHLENVIDTSIIGGIKIEANHYVIDRTLQKRIQMMSKALMLEA</sequence>
<dbReference type="GO" id="GO:0005886">
    <property type="term" value="C:plasma membrane"/>
    <property type="evidence" value="ECO:0007669"/>
    <property type="project" value="UniProtKB-SubCell"/>
</dbReference>
<dbReference type="NCBIfam" id="TIGR01145">
    <property type="entry name" value="ATP_synt_delta"/>
    <property type="match status" value="1"/>
</dbReference>
<evidence type="ECO:0000256" key="1">
    <source>
        <dbReference type="ARBA" id="ARBA00004370"/>
    </source>
</evidence>
<comment type="subcellular location">
    <subcellularLocation>
        <location evidence="7">Cell membrane</location>
        <topology evidence="7">Peripheral membrane protein</topology>
    </subcellularLocation>
    <subcellularLocation>
        <location evidence="1">Membrane</location>
    </subcellularLocation>
</comment>
<protein>
    <recommendedName>
        <fullName evidence="7">ATP synthase subunit delta</fullName>
    </recommendedName>
    <alternativeName>
        <fullName evidence="7">ATP synthase F(1) sector subunit delta</fullName>
    </alternativeName>
    <alternativeName>
        <fullName evidence="7">F-type ATPase subunit delta</fullName>
        <shortName evidence="7">F-ATPase subunit delta</shortName>
    </alternativeName>
</protein>
<gene>
    <name evidence="7" type="primary">atpH</name>
    <name evidence="8" type="ORF">C683_0413</name>
</gene>
<dbReference type="InterPro" id="IPR026015">
    <property type="entry name" value="ATP_synth_OSCP/delta_N_sf"/>
</dbReference>
<keyword evidence="3 7" id="KW-0375">Hydrogen ion transport</keyword>
<dbReference type="AlphaFoldDB" id="K8ZC84"/>
<comment type="function">
    <text evidence="7">This protein is part of the stalk that links CF(0) to CF(1). It either transmits conformational changes from CF(0) to CF(1) or is implicated in proton conduction.</text>
</comment>
<dbReference type="eggNOG" id="COG0712">
    <property type="taxonomic scope" value="Bacteria"/>
</dbReference>
<evidence type="ECO:0000256" key="2">
    <source>
        <dbReference type="ARBA" id="ARBA00022448"/>
    </source>
</evidence>
<keyword evidence="7" id="KW-1003">Cell membrane</keyword>
<reference evidence="8 9" key="1">
    <citation type="journal article" date="2013" name="Genome Announc.">
        <title>Draft Genome Sequence of Catellicoccus marimammalium, a Novel Species Commonly Found in Gull Feces.</title>
        <authorList>
            <person name="Weigand M.R."/>
            <person name="Ryu H."/>
            <person name="Bozcek L."/>
            <person name="Konstantinidis K.T."/>
            <person name="Santo Domingo J.W."/>
        </authorList>
    </citation>
    <scope>NUCLEOTIDE SEQUENCE [LARGE SCALE GENOMIC DNA]</scope>
    <source>
        <strain evidence="8 9">M35/04/3</strain>
    </source>
</reference>
<organism evidence="8 9">
    <name type="scientific">Catellicoccus marimammalium M35/04/3</name>
    <dbReference type="NCBI Taxonomy" id="1234409"/>
    <lineage>
        <taxon>Bacteria</taxon>
        <taxon>Bacillati</taxon>
        <taxon>Bacillota</taxon>
        <taxon>Bacilli</taxon>
        <taxon>Lactobacillales</taxon>
        <taxon>Enterococcaceae</taxon>
        <taxon>Catellicoccus</taxon>
    </lineage>
</organism>
<keyword evidence="2 7" id="KW-0813">Transport</keyword>
<comment type="function">
    <text evidence="7">F(1)F(0) ATP synthase produces ATP from ADP in the presence of a proton or sodium gradient. F-type ATPases consist of two structural domains, F(1) containing the extramembraneous catalytic core and F(0) containing the membrane proton channel, linked together by a central stalk and a peripheral stalk. During catalysis, ATP synthesis in the catalytic domain of F(1) is coupled via a rotary mechanism of the central stalk subunits to proton translocation.</text>
</comment>
<evidence type="ECO:0000256" key="4">
    <source>
        <dbReference type="ARBA" id="ARBA00023065"/>
    </source>
</evidence>
<dbReference type="InterPro" id="IPR000711">
    <property type="entry name" value="ATPase_OSCP/dsu"/>
</dbReference>
<dbReference type="Gene3D" id="1.10.520.20">
    <property type="entry name" value="N-terminal domain of the delta subunit of the F1F0-ATP synthase"/>
    <property type="match status" value="1"/>
</dbReference>
<dbReference type="STRING" id="1234409.C683_0413"/>
<comment type="similarity">
    <text evidence="7">Belongs to the ATPase delta chain family.</text>
</comment>
<evidence type="ECO:0000256" key="3">
    <source>
        <dbReference type="ARBA" id="ARBA00022781"/>
    </source>
</evidence>
<dbReference type="GO" id="GO:0046933">
    <property type="term" value="F:proton-transporting ATP synthase activity, rotational mechanism"/>
    <property type="evidence" value="ECO:0007669"/>
    <property type="project" value="UniProtKB-UniRule"/>
</dbReference>
<accession>K8ZC84</accession>
<dbReference type="Proteomes" id="UP000016057">
    <property type="component" value="Unassembled WGS sequence"/>
</dbReference>